<feature type="transmembrane region" description="Helical" evidence="7">
    <location>
        <begin position="336"/>
        <end position="354"/>
    </location>
</feature>
<evidence type="ECO:0000313" key="9">
    <source>
        <dbReference type="Proteomes" id="UP000029585"/>
    </source>
</evidence>
<comment type="caution">
    <text evidence="8">The sequence shown here is derived from an EMBL/GenBank/DDBJ whole genome shotgun (WGS) entry which is preliminary data.</text>
</comment>
<feature type="transmembrane region" description="Helical" evidence="7">
    <location>
        <begin position="281"/>
        <end position="301"/>
    </location>
</feature>
<evidence type="ECO:0000256" key="6">
    <source>
        <dbReference type="SAM" id="MobiDB-lite"/>
    </source>
</evidence>
<evidence type="ECO:0000256" key="7">
    <source>
        <dbReference type="SAM" id="Phobius"/>
    </source>
</evidence>
<evidence type="ECO:0000256" key="2">
    <source>
        <dbReference type="ARBA" id="ARBA00022475"/>
    </source>
</evidence>
<dbReference type="PANTHER" id="PTHR47089:SF1">
    <property type="entry name" value="GUANOSINE ABC TRANSPORTER PERMEASE PROTEIN NUPP"/>
    <property type="match status" value="1"/>
</dbReference>
<protein>
    <recommendedName>
        <fullName evidence="10">ABC transporter permease</fullName>
    </recommendedName>
</protein>
<feature type="transmembrane region" description="Helical" evidence="7">
    <location>
        <begin position="114"/>
        <end position="131"/>
    </location>
</feature>
<dbReference type="Proteomes" id="UP000029585">
    <property type="component" value="Unassembled WGS sequence"/>
</dbReference>
<feature type="compositionally biased region" description="Low complexity" evidence="6">
    <location>
        <begin position="397"/>
        <end position="407"/>
    </location>
</feature>
<evidence type="ECO:0000256" key="3">
    <source>
        <dbReference type="ARBA" id="ARBA00022692"/>
    </source>
</evidence>
<dbReference type="EMBL" id="ADLO01000105">
    <property type="protein sequence ID" value="KGF53661.1"/>
    <property type="molecule type" value="Genomic_DNA"/>
</dbReference>
<dbReference type="GO" id="GO:0022857">
    <property type="term" value="F:transmembrane transporter activity"/>
    <property type="evidence" value="ECO:0007669"/>
    <property type="project" value="InterPro"/>
</dbReference>
<reference evidence="8 9" key="1">
    <citation type="submission" date="2011-08" db="EMBL/GenBank/DDBJ databases">
        <title>The Genome Sequence of Clostridium orbiscindens 1_3_50AFAA.</title>
        <authorList>
            <consortium name="The Broad Institute Genome Sequencing Platform"/>
            <person name="Earl A."/>
            <person name="Ward D."/>
            <person name="Feldgarden M."/>
            <person name="Gevers D."/>
            <person name="Daigneault M."/>
            <person name="Strauss J."/>
            <person name="Allen-Vercoe E."/>
            <person name="Young S.K."/>
            <person name="Zeng Q."/>
            <person name="Gargeya S."/>
            <person name="Fitzgerald M."/>
            <person name="Haas B."/>
            <person name="Abouelleil A."/>
            <person name="Alvarado L."/>
            <person name="Arachchi H.M."/>
            <person name="Berlin A."/>
            <person name="Brown A."/>
            <person name="Chapman S.B."/>
            <person name="Chen Z."/>
            <person name="Dunbar C."/>
            <person name="Freedman E."/>
            <person name="Gearin G."/>
            <person name="Gellesch M."/>
            <person name="Goldberg J."/>
            <person name="Griggs A."/>
            <person name="Gujja S."/>
            <person name="Heiman D."/>
            <person name="Howarth C."/>
            <person name="Larson L."/>
            <person name="Lui A."/>
            <person name="MacDonald P.J.P."/>
            <person name="Montmayeur A."/>
            <person name="Murphy C."/>
            <person name="Neiman D."/>
            <person name="Pearson M."/>
            <person name="Priest M."/>
            <person name="Roberts A."/>
            <person name="Saif S."/>
            <person name="Shea T."/>
            <person name="Shenoy N."/>
            <person name="Sisk P."/>
            <person name="Stolte C."/>
            <person name="Sykes S."/>
            <person name="Wortman J."/>
            <person name="Nusbaum C."/>
            <person name="Birren B."/>
        </authorList>
    </citation>
    <scope>NUCLEOTIDE SEQUENCE [LARGE SCALE GENOMIC DNA]</scope>
    <source>
        <strain evidence="8 9">1_3_50AFAA</strain>
    </source>
</reference>
<accession>A0A096B3X9</accession>
<keyword evidence="5 7" id="KW-0472">Membrane</keyword>
<comment type="subcellular location">
    <subcellularLocation>
        <location evidence="1">Cell membrane</location>
        <topology evidence="1">Multi-pass membrane protein</topology>
    </subcellularLocation>
</comment>
<evidence type="ECO:0008006" key="10">
    <source>
        <dbReference type="Google" id="ProtNLM"/>
    </source>
</evidence>
<feature type="transmembrane region" description="Helical" evidence="7">
    <location>
        <begin position="233"/>
        <end position="251"/>
    </location>
</feature>
<proteinExistence type="predicted"/>
<feature type="transmembrane region" description="Helical" evidence="7">
    <location>
        <begin position="137"/>
        <end position="157"/>
    </location>
</feature>
<dbReference type="GeneID" id="63972302"/>
<dbReference type="CDD" id="cd06580">
    <property type="entry name" value="TM_PBP1_transp_TpRbsC_like"/>
    <property type="match status" value="1"/>
</dbReference>
<dbReference type="GO" id="GO:0005886">
    <property type="term" value="C:plasma membrane"/>
    <property type="evidence" value="ECO:0007669"/>
    <property type="project" value="UniProtKB-SubCell"/>
</dbReference>
<keyword evidence="2" id="KW-1003">Cell membrane</keyword>
<sequence>MKQKLSNLWGKDGTKSVLASLISILIGMVVGALIIIIVGAANPSLGLNSAWEGIRLVFGGLFSTGRDAAGTLTFGFNSTNLGNMLFRATPLILTGLSVAVAFKTGLFNIGAPGQYLMGTAATLILALTIPTETVPAPLVWLIAFLGGMLAGALWGCIPGLVKAFLNINEVLACIMTNWIAANLVTWLFDKGSLFESLQNHVENTKTAYIYKTSFNGVETAKLGLDKLFPNSQVNGGILIAIGIAILIYILMNKTTLGYELKACGANRHAARYAGIADKRNIVLSMAIAGALSGAAASLYYLSGNTEFFWSTYQTLPATGFNGIPVALLAVSNPIGVIFTGCFMSMLDIVGLQLTNLTAYNEYITDVIIAIIVYLSAFSLVIKMFISGQRKRRSKAALPAAEAAAKPPEGGGGAEVEKGGESA</sequence>
<feature type="transmembrane region" description="Helical" evidence="7">
    <location>
        <begin position="21"/>
        <end position="41"/>
    </location>
</feature>
<dbReference type="InterPro" id="IPR001851">
    <property type="entry name" value="ABC_transp_permease"/>
</dbReference>
<name>A0A096B3X9_FLAPL</name>
<evidence type="ECO:0000313" key="8">
    <source>
        <dbReference type="EMBL" id="KGF53661.1"/>
    </source>
</evidence>
<gene>
    <name evidence="8" type="ORF">HMPREF9460_03481</name>
</gene>
<dbReference type="Pfam" id="PF02653">
    <property type="entry name" value="BPD_transp_2"/>
    <property type="match status" value="1"/>
</dbReference>
<evidence type="ECO:0000256" key="4">
    <source>
        <dbReference type="ARBA" id="ARBA00022989"/>
    </source>
</evidence>
<keyword evidence="9" id="KW-1185">Reference proteome</keyword>
<dbReference type="PANTHER" id="PTHR47089">
    <property type="entry name" value="ABC TRANSPORTER, PERMEASE PROTEIN"/>
    <property type="match status" value="1"/>
</dbReference>
<organism evidence="8 9">
    <name type="scientific">Flavonifractor plautii 1_3_50AFAA</name>
    <dbReference type="NCBI Taxonomy" id="742738"/>
    <lineage>
        <taxon>Bacteria</taxon>
        <taxon>Bacillati</taxon>
        <taxon>Bacillota</taxon>
        <taxon>Clostridia</taxon>
        <taxon>Eubacteriales</taxon>
        <taxon>Oscillospiraceae</taxon>
        <taxon>Flavonifractor</taxon>
    </lineage>
</organism>
<feature type="transmembrane region" description="Helical" evidence="7">
    <location>
        <begin position="307"/>
        <end position="329"/>
    </location>
</feature>
<dbReference type="AlphaFoldDB" id="A0A096B3X9"/>
<evidence type="ECO:0000256" key="1">
    <source>
        <dbReference type="ARBA" id="ARBA00004651"/>
    </source>
</evidence>
<feature type="transmembrane region" description="Helical" evidence="7">
    <location>
        <begin position="84"/>
        <end position="102"/>
    </location>
</feature>
<keyword evidence="3 7" id="KW-0812">Transmembrane</keyword>
<feature type="region of interest" description="Disordered" evidence="6">
    <location>
        <begin position="397"/>
        <end position="422"/>
    </location>
</feature>
<dbReference type="PATRIC" id="fig|742738.3.peg.3584"/>
<dbReference type="eggNOG" id="COG4603">
    <property type="taxonomic scope" value="Bacteria"/>
</dbReference>
<dbReference type="RefSeq" id="WP_007488573.1">
    <property type="nucleotide sequence ID" value="NZ_KN174166.1"/>
</dbReference>
<feature type="transmembrane region" description="Helical" evidence="7">
    <location>
        <begin position="366"/>
        <end position="385"/>
    </location>
</feature>
<keyword evidence="4 7" id="KW-1133">Transmembrane helix</keyword>
<dbReference type="HOGENOM" id="CLU_040769_0_1_9"/>
<evidence type="ECO:0000256" key="5">
    <source>
        <dbReference type="ARBA" id="ARBA00023136"/>
    </source>
</evidence>
<feature type="transmembrane region" description="Helical" evidence="7">
    <location>
        <begin position="169"/>
        <end position="188"/>
    </location>
</feature>